<keyword evidence="2" id="KW-0813">Transport</keyword>
<protein>
    <submittedName>
        <fullName evidence="2">PTS sugar transporter subunit IIA</fullName>
    </submittedName>
</protein>
<dbReference type="SUPFAM" id="SSF55804">
    <property type="entry name" value="Phoshotransferase/anion transport protein"/>
    <property type="match status" value="1"/>
</dbReference>
<dbReference type="Proteomes" id="UP000824755">
    <property type="component" value="Chromosome"/>
</dbReference>
<dbReference type="RefSeq" id="WP_220379398.1">
    <property type="nucleotide sequence ID" value="NZ_CP080544.1"/>
</dbReference>
<dbReference type="PANTHER" id="PTHR47738:SF1">
    <property type="entry name" value="NITROGEN REGULATORY PROTEIN"/>
    <property type="match status" value="1"/>
</dbReference>
<name>A0ABX8WQ18_9GAMM</name>
<dbReference type="InterPro" id="IPR002178">
    <property type="entry name" value="PTS_EIIA_type-2_dom"/>
</dbReference>
<evidence type="ECO:0000313" key="2">
    <source>
        <dbReference type="EMBL" id="QYR52613.1"/>
    </source>
</evidence>
<dbReference type="PANTHER" id="PTHR47738">
    <property type="entry name" value="PTS SYSTEM FRUCTOSE-LIKE EIIA COMPONENT-RELATED"/>
    <property type="match status" value="1"/>
</dbReference>
<dbReference type="PROSITE" id="PS51094">
    <property type="entry name" value="PTS_EIIA_TYPE_2"/>
    <property type="match status" value="1"/>
</dbReference>
<evidence type="ECO:0000313" key="3">
    <source>
        <dbReference type="Proteomes" id="UP000824755"/>
    </source>
</evidence>
<dbReference type="CDD" id="cd00211">
    <property type="entry name" value="PTS_IIA_fru"/>
    <property type="match status" value="1"/>
</dbReference>
<feature type="domain" description="PTS EIIA type-2" evidence="1">
    <location>
        <begin position="4"/>
        <end position="143"/>
    </location>
</feature>
<accession>A0ABX8WQ18</accession>
<dbReference type="EMBL" id="CP080544">
    <property type="protein sequence ID" value="QYR52613.1"/>
    <property type="molecule type" value="Genomic_DNA"/>
</dbReference>
<organism evidence="2 3">
    <name type="scientific">Lysobacter soyae</name>
    <dbReference type="NCBI Taxonomy" id="2764185"/>
    <lineage>
        <taxon>Bacteria</taxon>
        <taxon>Pseudomonadati</taxon>
        <taxon>Pseudomonadota</taxon>
        <taxon>Gammaproteobacteria</taxon>
        <taxon>Lysobacterales</taxon>
        <taxon>Lysobacteraceae</taxon>
        <taxon>Lysobacter</taxon>
    </lineage>
</organism>
<dbReference type="Gene3D" id="3.40.930.10">
    <property type="entry name" value="Mannitol-specific EII, Chain A"/>
    <property type="match status" value="1"/>
</dbReference>
<dbReference type="InterPro" id="IPR016152">
    <property type="entry name" value="PTrfase/Anion_transptr"/>
</dbReference>
<keyword evidence="3" id="KW-1185">Reference proteome</keyword>
<dbReference type="Pfam" id="PF00359">
    <property type="entry name" value="PTS_EIIA_2"/>
    <property type="match status" value="1"/>
</dbReference>
<evidence type="ECO:0000259" key="1">
    <source>
        <dbReference type="PROSITE" id="PS51094"/>
    </source>
</evidence>
<gene>
    <name evidence="2" type="ORF">H8L67_08465</name>
</gene>
<reference evidence="2 3" key="1">
    <citation type="submission" date="2021-08" db="EMBL/GenBank/DDBJ databases">
        <title>Lysobacter sp. strain CJ11 Genome sequencing and assembly.</title>
        <authorList>
            <person name="Kim I."/>
        </authorList>
    </citation>
    <scope>NUCLEOTIDE SEQUENCE [LARGE SCALE GENOMIC DNA]</scope>
    <source>
        <strain evidence="2 3">CJ11</strain>
    </source>
</reference>
<sequence length="148" mass="15982">MTSPLLDFDRVILLSDAEDRETVLREAAFLLASPGLDGEAVYEALRLRETMGSTALGQGVAVPHGRVDNLDARRACFIKLDKPVDFGGEQADLIFALLVPKTGQQGHLQLLAKIAEKLARDGFRDALRNANTKGLLYAALTSSQGFGE</sequence>
<dbReference type="InterPro" id="IPR051541">
    <property type="entry name" value="PTS_SugarTrans_NitroReg"/>
</dbReference>
<dbReference type="PROSITE" id="PS00372">
    <property type="entry name" value="PTS_EIIA_TYPE_2_HIS"/>
    <property type="match status" value="1"/>
</dbReference>
<keyword evidence="2" id="KW-0762">Sugar transport</keyword>
<proteinExistence type="predicted"/>